<evidence type="ECO:0000256" key="7">
    <source>
        <dbReference type="SAM" id="MobiDB-lite"/>
    </source>
</evidence>
<dbReference type="InterPro" id="IPR026003">
    <property type="entry name" value="Cohesin_HEAT"/>
</dbReference>
<dbReference type="Gene3D" id="1.25.10.10">
    <property type="entry name" value="Leucine-rich Repeat Variant"/>
    <property type="match status" value="1"/>
</dbReference>
<dbReference type="GO" id="GO:0003682">
    <property type="term" value="F:chromatin binding"/>
    <property type="evidence" value="ECO:0007669"/>
    <property type="project" value="TreeGrafter"/>
</dbReference>
<accession>A0A9P6X3K6</accession>
<evidence type="ECO:0000256" key="5">
    <source>
        <dbReference type="ARBA" id="ARBA00023306"/>
    </source>
</evidence>
<reference evidence="9" key="1">
    <citation type="journal article" date="2020" name="Microb. Genom.">
        <title>Genetic diversity of clinical and environmental Mucorales isolates obtained from an investigation of mucormycosis cases among solid organ transplant recipients.</title>
        <authorList>
            <person name="Nguyen M.H."/>
            <person name="Kaul D."/>
            <person name="Muto C."/>
            <person name="Cheng S.J."/>
            <person name="Richter R.A."/>
            <person name="Bruno V.M."/>
            <person name="Liu G."/>
            <person name="Beyhan S."/>
            <person name="Sundermann A.J."/>
            <person name="Mounaud S."/>
            <person name="Pasculle A.W."/>
            <person name="Nierman W.C."/>
            <person name="Driscoll E."/>
            <person name="Cumbie R."/>
            <person name="Clancy C.J."/>
            <person name="Dupont C.L."/>
        </authorList>
    </citation>
    <scope>NUCLEOTIDE SEQUENCE</scope>
    <source>
        <strain evidence="9">GL11</strain>
    </source>
</reference>
<keyword evidence="3 6" id="KW-0677">Repeat</keyword>
<comment type="similarity">
    <text evidence="2 6">Belongs to the SCC2/Nipped-B family.</text>
</comment>
<dbReference type="GO" id="GO:0140588">
    <property type="term" value="P:chromatin looping"/>
    <property type="evidence" value="ECO:0007669"/>
    <property type="project" value="InterPro"/>
</dbReference>
<dbReference type="GO" id="GO:0034087">
    <property type="term" value="P:establishment of mitotic sister chromatid cohesion"/>
    <property type="evidence" value="ECO:0007669"/>
    <property type="project" value="TreeGrafter"/>
</dbReference>
<dbReference type="InterPro" id="IPR033031">
    <property type="entry name" value="Scc2/Nipped-B"/>
</dbReference>
<dbReference type="InterPro" id="IPR011989">
    <property type="entry name" value="ARM-like"/>
</dbReference>
<feature type="domain" description="Sister chromatid cohesion C-terminal" evidence="8">
    <location>
        <begin position="1236"/>
        <end position="1421"/>
    </location>
</feature>
<evidence type="ECO:0000259" key="8">
    <source>
        <dbReference type="Pfam" id="PF12830"/>
    </source>
</evidence>
<dbReference type="GO" id="GO:0010468">
    <property type="term" value="P:regulation of gene expression"/>
    <property type="evidence" value="ECO:0007669"/>
    <property type="project" value="InterPro"/>
</dbReference>
<feature type="region of interest" description="Disordered" evidence="7">
    <location>
        <begin position="1200"/>
        <end position="1219"/>
    </location>
</feature>
<evidence type="ECO:0000256" key="6">
    <source>
        <dbReference type="RuleBase" id="RU364107"/>
    </source>
</evidence>
<keyword evidence="10" id="KW-1185">Reference proteome</keyword>
<sequence length="1563" mass="179519">MTITSPLEFQAPMPFAAPMSAFSATPQTSLIHSRLSHYINSICDELDKFEKSKIQTTNFLLKFHDDTPILDMQVARQFASFTFMMIKQFKSLDSLDASKLGKVIKLLENTVLLSAEIDIVELYAQKSKDKTAIFSMLFLISDAIEVCGILFEILSTCKFDKQHISRTLISNCLQFIKNQLDFIVYPFIDLTEDEASLSNTNAQEVYKLIEEAPKLKALVSTFIPNITRFLRRTFHLLEHEELDDDVLVTVAYISMTPFFHDYSEQNMCILLDTDENDTSTFNPYEQLKISALQILKHVFSAYPRHRRWIFEEILTSLGSLTVMSDKKNYRLHDNQSIHVVSALFMELVQACSALNNSLAYKNWFRKWNIKYQKAQKNNETQKMKLLNDQLLTKAAKAWRMSAETAANSASYFLEFLMSKCKTKRADVCSLEEYRQLLSNTLEDVMTVFNDPAWPVAELIMKVFSRILISLLEGNHSDQYLKSLAVDWLGMIACKIKSSQNALAGEGNTYTPEWIYDLNDKLPAHIDKDTSIESVELLNQCRKKLLDSVAKESVSASVIQFYLCNWGFMESVVWTKANKGWRIDKKSKASKNNSAIAAEENSVKEIKGSVEQEDVNMETEDNTFLVPNKEEEEEEEEENWPIEVVELLQNTCKYYWLSCLGFEYSFPKPNKPYMFPEMSRNDLTSLVELLASRQSLYTSYDFILSEILLCLDKDAVFLRVRSLKAIGKISSQVPEILEEGRTRVSVIQRVHDSSPSVRDAAVETIAKYLSKQLDISPELYELVSGRVMDTSVAVRKRLVRLLRELYFKFTDIEVKKDIASKLIMRIGDNEETISQQSLKATQEILFLPFKEIEKDGNDYFGYTYANAPKDRKRRINNLTSIIVGAVAKLDSSLSTQNIALSQIVQKTVDGLDEKSKGWYERIFQWIIDSLFDRMILLDEEDNTAEFINCLATVYAFAKSCPNLLREPQISMLQPYLTISEQDDWTKASYVLMIYRDVLPQMKYHDRDTIDLLERILLQLLTKCPLDMTSIGASCLCAIVSQISHRYNILIKILGSCVTKLRQVREAIRQGTVSKSIFSGVLKMILLCGLLCQHFEFDKRREEKPAAMSALDLVYKGEIGTLIFDLLHFFTEDVINELGEQGMVLRMTALQGLGYFYSSNPIFMVSESSTTLMDRIFQEGSASLKTQLMRVFQEFMGAEEKRINKRQEDDKKEEKEKKTDNNKILANTEEYAELGVSGSLMQRYLPKILECALCEFADLRYAAFEVVSSVIHRALAHPVLCMPAVIAAETSPDIILRTKAYYMHKYAHDKYGLMLYSQMNEYISTSFQYQKVLFGNKIQGYGKRGGDSKVESVLSLTYSFIKGHKKIKFDFFQALVRPFTFELKTTSPEDVDIAYLKYLVENIMMMDYSTTSEVLFVVFHIDKLLTSLGADLLSFVQSLKKQERIVESDECMIDDEDSNENGLEEEVTVASKLSIALCMIMLLKKLLIELYDIPDEEVREYSLTQKHRSRDVVKDIEVNQFIDWEEELQYFRYNRLDKQTAVDACTKFECLIITDATVVITTDTI</sequence>
<proteinExistence type="inferred from homology"/>
<dbReference type="InterPro" id="IPR016024">
    <property type="entry name" value="ARM-type_fold"/>
</dbReference>
<dbReference type="PANTHER" id="PTHR21704:SF18">
    <property type="entry name" value="NIPPED-B-LIKE PROTEIN"/>
    <property type="match status" value="1"/>
</dbReference>
<organism evidence="9 10">
    <name type="scientific">Rhizopus oryzae</name>
    <name type="common">Mucormycosis agent</name>
    <name type="synonym">Rhizopus arrhizus var. delemar</name>
    <dbReference type="NCBI Taxonomy" id="64495"/>
    <lineage>
        <taxon>Eukaryota</taxon>
        <taxon>Fungi</taxon>
        <taxon>Fungi incertae sedis</taxon>
        <taxon>Mucoromycota</taxon>
        <taxon>Mucoromycotina</taxon>
        <taxon>Mucoromycetes</taxon>
        <taxon>Mucorales</taxon>
        <taxon>Mucorineae</taxon>
        <taxon>Rhizopodaceae</taxon>
        <taxon>Rhizopus</taxon>
    </lineage>
</organism>
<dbReference type="GO" id="GO:0071169">
    <property type="term" value="P:establishment of protein localization to chromatin"/>
    <property type="evidence" value="ECO:0007669"/>
    <property type="project" value="TreeGrafter"/>
</dbReference>
<evidence type="ECO:0000256" key="1">
    <source>
        <dbReference type="ARBA" id="ARBA00004123"/>
    </source>
</evidence>
<keyword evidence="5 6" id="KW-0131">Cell cycle</keyword>
<evidence type="ECO:0000256" key="4">
    <source>
        <dbReference type="ARBA" id="ARBA00023242"/>
    </source>
</evidence>
<dbReference type="EMBL" id="JAANQT010001722">
    <property type="protein sequence ID" value="KAG1304162.1"/>
    <property type="molecule type" value="Genomic_DNA"/>
</dbReference>
<gene>
    <name evidence="9" type="ORF">G6F64_009441</name>
</gene>
<dbReference type="Pfam" id="PF12765">
    <property type="entry name" value="Cohesin_HEAT"/>
    <property type="match status" value="1"/>
</dbReference>
<comment type="caution">
    <text evidence="9">The sequence shown here is derived from an EMBL/GenBank/DDBJ whole genome shotgun (WGS) entry which is preliminary data.</text>
</comment>
<name>A0A9P6X3K6_RHIOR</name>
<dbReference type="InterPro" id="IPR024986">
    <property type="entry name" value="Nipped-B_C"/>
</dbReference>
<dbReference type="Proteomes" id="UP000716291">
    <property type="component" value="Unassembled WGS sequence"/>
</dbReference>
<dbReference type="SUPFAM" id="SSF48371">
    <property type="entry name" value="ARM repeat"/>
    <property type="match status" value="2"/>
</dbReference>
<evidence type="ECO:0000256" key="2">
    <source>
        <dbReference type="ARBA" id="ARBA00009252"/>
    </source>
</evidence>
<dbReference type="CDD" id="cd23958">
    <property type="entry name" value="SCC2"/>
    <property type="match status" value="1"/>
</dbReference>
<comment type="subcellular location">
    <subcellularLocation>
        <location evidence="1 6">Nucleus</location>
    </subcellularLocation>
</comment>
<dbReference type="Pfam" id="PF12830">
    <property type="entry name" value="Nipped-B_C"/>
    <property type="match status" value="1"/>
</dbReference>
<dbReference type="GO" id="GO:1990414">
    <property type="term" value="P:replication-born double-strand break repair via sister chromatid exchange"/>
    <property type="evidence" value="ECO:0007669"/>
    <property type="project" value="TreeGrafter"/>
</dbReference>
<evidence type="ECO:0000313" key="10">
    <source>
        <dbReference type="Proteomes" id="UP000716291"/>
    </source>
</evidence>
<keyword evidence="4 6" id="KW-0539">Nucleus</keyword>
<dbReference type="GO" id="GO:0061775">
    <property type="term" value="F:cohesin loader activity"/>
    <property type="evidence" value="ECO:0007669"/>
    <property type="project" value="InterPro"/>
</dbReference>
<dbReference type="GO" id="GO:0090694">
    <property type="term" value="C:Scc2-Scc4 cohesin loading complex"/>
    <property type="evidence" value="ECO:0007669"/>
    <property type="project" value="TreeGrafter"/>
</dbReference>
<protein>
    <recommendedName>
        <fullName evidence="6">Sister chromatid cohesion protein</fullName>
    </recommendedName>
</protein>
<evidence type="ECO:0000256" key="3">
    <source>
        <dbReference type="ARBA" id="ARBA00022737"/>
    </source>
</evidence>
<dbReference type="PANTHER" id="PTHR21704">
    <property type="entry name" value="NIPPED-B-LIKE PROTEIN DELANGIN SCC2-RELATED"/>
    <property type="match status" value="1"/>
</dbReference>
<evidence type="ECO:0000313" key="9">
    <source>
        <dbReference type="EMBL" id="KAG1304162.1"/>
    </source>
</evidence>